<feature type="domain" description="Glycosyltransferase 2-like" evidence="1">
    <location>
        <begin position="12"/>
        <end position="121"/>
    </location>
</feature>
<accession>A0A7K1TFQ0</accession>
<proteinExistence type="predicted"/>
<evidence type="ECO:0000259" key="1">
    <source>
        <dbReference type="Pfam" id="PF00535"/>
    </source>
</evidence>
<dbReference type="PANTHER" id="PTHR43685:SF11">
    <property type="entry name" value="GLYCOSYLTRANSFERASE TAGX-RELATED"/>
    <property type="match status" value="1"/>
</dbReference>
<protein>
    <submittedName>
        <fullName evidence="2">Glycosyltransferase</fullName>
    </submittedName>
</protein>
<dbReference type="InterPro" id="IPR050834">
    <property type="entry name" value="Glycosyltransf_2"/>
</dbReference>
<dbReference type="AlphaFoldDB" id="A0A7K1TFQ0"/>
<dbReference type="InterPro" id="IPR001173">
    <property type="entry name" value="Glyco_trans_2-like"/>
</dbReference>
<comment type="caution">
    <text evidence="2">The sequence shown here is derived from an EMBL/GenBank/DDBJ whole genome shotgun (WGS) entry which is preliminary data.</text>
</comment>
<dbReference type="SUPFAM" id="SSF53448">
    <property type="entry name" value="Nucleotide-diphospho-sugar transferases"/>
    <property type="match status" value="1"/>
</dbReference>
<name>A0A7K1TFQ0_9BACT</name>
<dbReference type="RefSeq" id="WP_157566095.1">
    <property type="nucleotide sequence ID" value="NZ_WQKZ01000003.1"/>
</dbReference>
<evidence type="ECO:0000313" key="3">
    <source>
        <dbReference type="Proteomes" id="UP000441336"/>
    </source>
</evidence>
<dbReference type="CDD" id="cd04196">
    <property type="entry name" value="GT_2_like_d"/>
    <property type="match status" value="1"/>
</dbReference>
<gene>
    <name evidence="2" type="ORF">GO988_12990</name>
</gene>
<dbReference type="GO" id="GO:0016740">
    <property type="term" value="F:transferase activity"/>
    <property type="evidence" value="ECO:0007669"/>
    <property type="project" value="UniProtKB-KW"/>
</dbReference>
<evidence type="ECO:0000313" key="2">
    <source>
        <dbReference type="EMBL" id="MVN77244.1"/>
    </source>
</evidence>
<sequence length="321" mass="37230">MDNFGNPQVIAILLATYNGGKYLKQQLESLSNQTYSDWKLYVRDDHSSDDTAQILLDYQKQNQDKVFVLKDNLGNLGSSQNFNALLQIADKEAYVMFCDQDDFWLPNKIQLTLDEMHKLENKYGIDYPLLVHTNFKYSDINLKEIVSKKEFQATKIAELNLQHVIAQNPIYGCTVMANRPLVKLVKSIPLVAENHDYWIALVASALGKIYYLNTKTLLYRQHGNNVSGNYNDNSLIQRFKRIIIQKKNLQDALNKVSMAKEFRNKYQDLLSESQISLVDNFVRLFETKSISLFFKNLRSGVRRQTASQTFMFYTSIFLLKE</sequence>
<dbReference type="PANTHER" id="PTHR43685">
    <property type="entry name" value="GLYCOSYLTRANSFERASE"/>
    <property type="match status" value="1"/>
</dbReference>
<dbReference type="InterPro" id="IPR029044">
    <property type="entry name" value="Nucleotide-diphossugar_trans"/>
</dbReference>
<keyword evidence="2" id="KW-0808">Transferase</keyword>
<dbReference type="Gene3D" id="3.90.550.10">
    <property type="entry name" value="Spore Coat Polysaccharide Biosynthesis Protein SpsA, Chain A"/>
    <property type="match status" value="1"/>
</dbReference>
<organism evidence="2 3">
    <name type="scientific">Hymenobacter ginkgonis</name>
    <dbReference type="NCBI Taxonomy" id="2682976"/>
    <lineage>
        <taxon>Bacteria</taxon>
        <taxon>Pseudomonadati</taxon>
        <taxon>Bacteroidota</taxon>
        <taxon>Cytophagia</taxon>
        <taxon>Cytophagales</taxon>
        <taxon>Hymenobacteraceae</taxon>
        <taxon>Hymenobacter</taxon>
    </lineage>
</organism>
<dbReference type="EMBL" id="WQKZ01000003">
    <property type="protein sequence ID" value="MVN77244.1"/>
    <property type="molecule type" value="Genomic_DNA"/>
</dbReference>
<keyword evidence="3" id="KW-1185">Reference proteome</keyword>
<reference evidence="2 3" key="1">
    <citation type="submission" date="2019-12" db="EMBL/GenBank/DDBJ databases">
        <title>Hymenobacter sp. HMF4947 Genome sequencing and assembly.</title>
        <authorList>
            <person name="Kang H."/>
            <person name="Cha I."/>
            <person name="Kim H."/>
            <person name="Joh K."/>
        </authorList>
    </citation>
    <scope>NUCLEOTIDE SEQUENCE [LARGE SCALE GENOMIC DNA]</scope>
    <source>
        <strain evidence="2 3">HMF4947</strain>
    </source>
</reference>
<dbReference type="Proteomes" id="UP000441336">
    <property type="component" value="Unassembled WGS sequence"/>
</dbReference>
<dbReference type="Pfam" id="PF00535">
    <property type="entry name" value="Glycos_transf_2"/>
    <property type="match status" value="1"/>
</dbReference>